<evidence type="ECO:0000256" key="1">
    <source>
        <dbReference type="SAM" id="MobiDB-lite"/>
    </source>
</evidence>
<dbReference type="Gramene" id="TVU43406">
    <property type="protein sequence ID" value="TVU43406"/>
    <property type="gene ID" value="EJB05_09874"/>
</dbReference>
<name>A0A5J9W628_9POAL</name>
<sequence>MFQTSKYLAKSSCVFSLDIPFGESTSEPIYSDQKPKLLHHKPNSKPKLLHHQQSSRTRAMERATILAALVSLTALFAAGDACDQVPSMSWNDACLKSCSFSQAWTTLCENTLSSASSPATAEVTVFALAAVANAKQMYERTVGTVMNPMLGAGNMPADLRKAVDNCKVKYGQAYNLMASIANQLFFCDFSHARQEFLDAQVAVESCHEGLSAFESLPLYAAVSADYDMTMVTYELGALIVGK</sequence>
<dbReference type="PANTHER" id="PTHR34838">
    <property type="entry name" value="OS08G0142100 PROTEIN-RELATED"/>
    <property type="match status" value="1"/>
</dbReference>
<dbReference type="PANTHER" id="PTHR34838:SF3">
    <property type="entry name" value="OS08G0142100 PROTEIN"/>
    <property type="match status" value="1"/>
</dbReference>
<comment type="caution">
    <text evidence="2">The sequence shown here is derived from an EMBL/GenBank/DDBJ whole genome shotgun (WGS) entry which is preliminary data.</text>
</comment>
<feature type="compositionally biased region" description="Basic residues" evidence="1">
    <location>
        <begin position="36"/>
        <end position="50"/>
    </location>
</feature>
<feature type="non-terminal residue" evidence="2">
    <location>
        <position position="1"/>
    </location>
</feature>
<accession>A0A5J9W628</accession>
<evidence type="ECO:0000313" key="2">
    <source>
        <dbReference type="EMBL" id="TVU43406.1"/>
    </source>
</evidence>
<proteinExistence type="predicted"/>
<reference evidence="2 3" key="1">
    <citation type="journal article" date="2019" name="Sci. Rep.">
        <title>A high-quality genome of Eragrostis curvula grass provides insights into Poaceae evolution and supports new strategies to enhance forage quality.</title>
        <authorList>
            <person name="Carballo J."/>
            <person name="Santos B.A.C.M."/>
            <person name="Zappacosta D."/>
            <person name="Garbus I."/>
            <person name="Selva J.P."/>
            <person name="Gallo C.A."/>
            <person name="Diaz A."/>
            <person name="Albertini E."/>
            <person name="Caccamo M."/>
            <person name="Echenique V."/>
        </authorList>
    </citation>
    <scope>NUCLEOTIDE SEQUENCE [LARGE SCALE GENOMIC DNA]</scope>
    <source>
        <strain evidence="3">cv. Victoria</strain>
        <tissue evidence="2">Leaf</tissue>
    </source>
</reference>
<keyword evidence="3" id="KW-1185">Reference proteome</keyword>
<dbReference type="OrthoDB" id="656874at2759"/>
<organism evidence="2 3">
    <name type="scientific">Eragrostis curvula</name>
    <name type="common">weeping love grass</name>
    <dbReference type="NCBI Taxonomy" id="38414"/>
    <lineage>
        <taxon>Eukaryota</taxon>
        <taxon>Viridiplantae</taxon>
        <taxon>Streptophyta</taxon>
        <taxon>Embryophyta</taxon>
        <taxon>Tracheophyta</taxon>
        <taxon>Spermatophyta</taxon>
        <taxon>Magnoliopsida</taxon>
        <taxon>Liliopsida</taxon>
        <taxon>Poales</taxon>
        <taxon>Poaceae</taxon>
        <taxon>PACMAD clade</taxon>
        <taxon>Chloridoideae</taxon>
        <taxon>Eragrostideae</taxon>
        <taxon>Eragrostidinae</taxon>
        <taxon>Eragrostis</taxon>
    </lineage>
</organism>
<dbReference type="EMBL" id="RWGY01000005">
    <property type="protein sequence ID" value="TVU43406.1"/>
    <property type="molecule type" value="Genomic_DNA"/>
</dbReference>
<dbReference type="InterPro" id="IPR035513">
    <property type="entry name" value="Invertase/methylesterase_inhib"/>
</dbReference>
<evidence type="ECO:0008006" key="4">
    <source>
        <dbReference type="Google" id="ProtNLM"/>
    </source>
</evidence>
<gene>
    <name evidence="2" type="ORF">EJB05_09874</name>
</gene>
<dbReference type="Proteomes" id="UP000324897">
    <property type="component" value="Unassembled WGS sequence"/>
</dbReference>
<dbReference type="Gene3D" id="1.20.140.40">
    <property type="entry name" value="Invertase/pectin methylesterase inhibitor family protein"/>
    <property type="match status" value="1"/>
</dbReference>
<evidence type="ECO:0000313" key="3">
    <source>
        <dbReference type="Proteomes" id="UP000324897"/>
    </source>
</evidence>
<dbReference type="AlphaFoldDB" id="A0A5J9W628"/>
<feature type="region of interest" description="Disordered" evidence="1">
    <location>
        <begin position="30"/>
        <end position="54"/>
    </location>
</feature>
<dbReference type="SUPFAM" id="SSF101148">
    <property type="entry name" value="Plant invertase/pectin methylesterase inhibitor"/>
    <property type="match status" value="1"/>
</dbReference>
<protein>
    <recommendedName>
        <fullName evidence="4">Pectinesterase inhibitor domain-containing protein</fullName>
    </recommendedName>
</protein>